<gene>
    <name evidence="1" type="ORF">EPL05_19155</name>
</gene>
<comment type="caution">
    <text evidence="1">The sequence shown here is derived from an EMBL/GenBank/DDBJ whole genome shotgun (WGS) entry which is preliminary data.</text>
</comment>
<evidence type="ECO:0008006" key="3">
    <source>
        <dbReference type="Google" id="ProtNLM"/>
    </source>
</evidence>
<dbReference type="Proteomes" id="UP000286701">
    <property type="component" value="Unassembled WGS sequence"/>
</dbReference>
<name>A0A3S4Y6K0_9SPHI</name>
<dbReference type="PROSITE" id="PS51257">
    <property type="entry name" value="PROKAR_LIPOPROTEIN"/>
    <property type="match status" value="1"/>
</dbReference>
<sequence length="141" mass="15207">MRTIKILLAVLIIQLIVSCSSKSLPEPSLAGKWKITSALGNDGRHWTGSFTLIQDGGDNKFTGLFLWDTVDGSASGTDSVTGEYNTTTQVLTMRSVTISGNIESVTYTMNVSTNNRIMNGIWTGSSDGSIENPGRWSAEKQ</sequence>
<keyword evidence="2" id="KW-1185">Reference proteome</keyword>
<evidence type="ECO:0000313" key="1">
    <source>
        <dbReference type="EMBL" id="RWY48564.1"/>
    </source>
</evidence>
<organism evidence="1 2">
    <name type="scientific">Mucilaginibacter gilvus</name>
    <dbReference type="NCBI Taxonomy" id="2305909"/>
    <lineage>
        <taxon>Bacteria</taxon>
        <taxon>Pseudomonadati</taxon>
        <taxon>Bacteroidota</taxon>
        <taxon>Sphingobacteriia</taxon>
        <taxon>Sphingobacteriales</taxon>
        <taxon>Sphingobacteriaceae</taxon>
        <taxon>Mucilaginibacter</taxon>
    </lineage>
</organism>
<protein>
    <recommendedName>
        <fullName evidence="3">Lipocalin-like domain-containing protein</fullName>
    </recommendedName>
</protein>
<evidence type="ECO:0000313" key="2">
    <source>
        <dbReference type="Proteomes" id="UP000286701"/>
    </source>
</evidence>
<accession>A0A3S4Y6K0</accession>
<reference evidence="1 2" key="1">
    <citation type="submission" date="2019-01" db="EMBL/GenBank/DDBJ databases">
        <title>Mucilaginibacter antarcticum sp. nov., isolated from antarctic soil.</title>
        <authorList>
            <person name="Yan Y.-Q."/>
            <person name="Du Z.-J."/>
        </authorList>
    </citation>
    <scope>NUCLEOTIDE SEQUENCE [LARGE SCALE GENOMIC DNA]</scope>
    <source>
        <strain evidence="1 2">F01003</strain>
    </source>
</reference>
<dbReference type="EMBL" id="SBIW01000009">
    <property type="protein sequence ID" value="RWY48564.1"/>
    <property type="molecule type" value="Genomic_DNA"/>
</dbReference>
<dbReference type="AlphaFoldDB" id="A0A3S4Y6K0"/>
<proteinExistence type="predicted"/>